<gene>
    <name evidence="9" type="ORF">CBEIBR21_16465</name>
</gene>
<evidence type="ECO:0000256" key="4">
    <source>
        <dbReference type="ARBA" id="ARBA00022970"/>
    </source>
</evidence>
<dbReference type="PANTHER" id="PTHR43495">
    <property type="entry name" value="GABA PERMEASE"/>
    <property type="match status" value="1"/>
</dbReference>
<sequence>MKKKDCVNSNVNNNDTTKNGLNAYSLAGIGIGGIIGAGFFLGSSLAISEAGPSVILAFILGGIIMSQVLGSMTSISINRPVKGSFRVYTEQYLGKFIGFLLGWVIFTSGILSLGSEAIATGIFLKYWIPNISSSVFALAALIIVIFINRLGTKYFGYIESLMAVIKVAIIIFFVILGILYISRNGIALKQNPFTSLTAFFPNKISGFLQSMLIVIFTFAGISTVAMATSEVRKPCYEIPKATVLLTLGTVLLYVLSMFVIVSTVDWNLINTDVSPFVQSFNNIGYGWASTLINAAILVSTFSVMIGTYYGCVQILTSLAQAKEAPKILETSTEKGFHKYSWLATGCISIVVVLIAFVLGSKLFNYLISSSSYFSFFNWTINLLTYITWMKHRDKSEIYNSPLIKGKLSAIITIIVIIILLIISLGVSDFRIGFYVAVSILLIISAFYKLISH</sequence>
<protein>
    <submittedName>
        <fullName evidence="9">Gamma-aminobutyrate permease-like transporter</fullName>
    </submittedName>
</protein>
<accession>A0A1S9N4W5</accession>
<evidence type="ECO:0000256" key="1">
    <source>
        <dbReference type="ARBA" id="ARBA00004141"/>
    </source>
</evidence>
<organism evidence="9 10">
    <name type="scientific">Clostridium beijerinckii</name>
    <name type="common">Clostridium MP</name>
    <dbReference type="NCBI Taxonomy" id="1520"/>
    <lineage>
        <taxon>Bacteria</taxon>
        <taxon>Bacillati</taxon>
        <taxon>Bacillota</taxon>
        <taxon>Clostridia</taxon>
        <taxon>Eubacteriales</taxon>
        <taxon>Clostridiaceae</taxon>
        <taxon>Clostridium</taxon>
    </lineage>
</organism>
<evidence type="ECO:0000256" key="6">
    <source>
        <dbReference type="ARBA" id="ARBA00023136"/>
    </source>
</evidence>
<feature type="transmembrane region" description="Helical" evidence="7">
    <location>
        <begin position="339"/>
        <end position="359"/>
    </location>
</feature>
<comment type="caution">
    <text evidence="9">The sequence shown here is derived from an EMBL/GenBank/DDBJ whole genome shotgun (WGS) entry which is preliminary data.</text>
</comment>
<feature type="transmembrane region" description="Helical" evidence="7">
    <location>
        <begin position="241"/>
        <end position="264"/>
    </location>
</feature>
<dbReference type="GO" id="GO:0006865">
    <property type="term" value="P:amino acid transport"/>
    <property type="evidence" value="ECO:0007669"/>
    <property type="project" value="UniProtKB-KW"/>
</dbReference>
<feature type="transmembrane region" description="Helical" evidence="7">
    <location>
        <begin position="160"/>
        <end position="181"/>
    </location>
</feature>
<name>A0A1S9N4W5_CLOBE</name>
<feature type="transmembrane region" description="Helical" evidence="7">
    <location>
        <begin position="407"/>
        <end position="425"/>
    </location>
</feature>
<evidence type="ECO:0000256" key="7">
    <source>
        <dbReference type="SAM" id="Phobius"/>
    </source>
</evidence>
<dbReference type="GO" id="GO:0055085">
    <property type="term" value="P:transmembrane transport"/>
    <property type="evidence" value="ECO:0007669"/>
    <property type="project" value="InterPro"/>
</dbReference>
<feature type="domain" description="Amino acid permease/ SLC12A" evidence="8">
    <location>
        <begin position="29"/>
        <end position="431"/>
    </location>
</feature>
<feature type="transmembrane region" description="Helical" evidence="7">
    <location>
        <begin position="284"/>
        <end position="309"/>
    </location>
</feature>
<feature type="transmembrane region" description="Helical" evidence="7">
    <location>
        <begin position="21"/>
        <end position="42"/>
    </location>
</feature>
<evidence type="ECO:0000256" key="5">
    <source>
        <dbReference type="ARBA" id="ARBA00022989"/>
    </source>
</evidence>
<keyword evidence="3 7" id="KW-0812">Transmembrane</keyword>
<keyword evidence="4" id="KW-0029">Amino-acid transport</keyword>
<feature type="transmembrane region" description="Helical" evidence="7">
    <location>
        <begin position="54"/>
        <end position="75"/>
    </location>
</feature>
<dbReference type="Pfam" id="PF00324">
    <property type="entry name" value="AA_permease"/>
    <property type="match status" value="1"/>
</dbReference>
<dbReference type="EMBL" id="MWMH01000005">
    <property type="protein sequence ID" value="OOP72520.1"/>
    <property type="molecule type" value="Genomic_DNA"/>
</dbReference>
<dbReference type="Proteomes" id="UP000190959">
    <property type="component" value="Unassembled WGS sequence"/>
</dbReference>
<proteinExistence type="predicted"/>
<feature type="transmembrane region" description="Helical" evidence="7">
    <location>
        <begin position="207"/>
        <end position="229"/>
    </location>
</feature>
<evidence type="ECO:0000313" key="9">
    <source>
        <dbReference type="EMBL" id="OOP72520.1"/>
    </source>
</evidence>
<feature type="transmembrane region" description="Helical" evidence="7">
    <location>
        <begin position="96"/>
        <end position="114"/>
    </location>
</feature>
<feature type="transmembrane region" description="Helical" evidence="7">
    <location>
        <begin position="126"/>
        <end position="148"/>
    </location>
</feature>
<dbReference type="AlphaFoldDB" id="A0A1S9N4W5"/>
<dbReference type="InterPro" id="IPR004841">
    <property type="entry name" value="AA-permease/SLC12A_dom"/>
</dbReference>
<dbReference type="PANTHER" id="PTHR43495:SF5">
    <property type="entry name" value="GAMMA-AMINOBUTYRIC ACID PERMEASE"/>
    <property type="match status" value="1"/>
</dbReference>
<evidence type="ECO:0000256" key="3">
    <source>
        <dbReference type="ARBA" id="ARBA00022692"/>
    </source>
</evidence>
<dbReference type="Gene3D" id="1.20.1740.10">
    <property type="entry name" value="Amino acid/polyamine transporter I"/>
    <property type="match status" value="1"/>
</dbReference>
<evidence type="ECO:0000313" key="10">
    <source>
        <dbReference type="Proteomes" id="UP000190959"/>
    </source>
</evidence>
<keyword evidence="5 7" id="KW-1133">Transmembrane helix</keyword>
<feature type="transmembrane region" description="Helical" evidence="7">
    <location>
        <begin position="365"/>
        <end position="386"/>
    </location>
</feature>
<reference evidence="9 10" key="1">
    <citation type="submission" date="2017-02" db="EMBL/GenBank/DDBJ databases">
        <title>Genome sequence of Clostridium beijerinckii Br21.</title>
        <authorList>
            <person name="Fonseca B.C."/>
            <person name="Guazzaroni M.E."/>
            <person name="Riano-Pachon D.M."/>
            <person name="Reginatto V."/>
        </authorList>
    </citation>
    <scope>NUCLEOTIDE SEQUENCE [LARGE SCALE GENOMIC DNA]</scope>
    <source>
        <strain evidence="9 10">Br21</strain>
    </source>
</reference>
<comment type="subcellular location">
    <subcellularLocation>
        <location evidence="1">Membrane</location>
        <topology evidence="1">Multi-pass membrane protein</topology>
    </subcellularLocation>
</comment>
<dbReference type="PIRSF" id="PIRSF006060">
    <property type="entry name" value="AA_transporter"/>
    <property type="match status" value="1"/>
</dbReference>
<dbReference type="GO" id="GO:0016020">
    <property type="term" value="C:membrane"/>
    <property type="evidence" value="ECO:0007669"/>
    <property type="project" value="UniProtKB-SubCell"/>
</dbReference>
<feature type="transmembrane region" description="Helical" evidence="7">
    <location>
        <begin position="431"/>
        <end position="450"/>
    </location>
</feature>
<keyword evidence="2" id="KW-0813">Transport</keyword>
<dbReference type="RefSeq" id="WP_078116305.1">
    <property type="nucleotide sequence ID" value="NZ_MWMH01000005.1"/>
</dbReference>
<evidence type="ECO:0000259" key="8">
    <source>
        <dbReference type="Pfam" id="PF00324"/>
    </source>
</evidence>
<evidence type="ECO:0000256" key="2">
    <source>
        <dbReference type="ARBA" id="ARBA00022448"/>
    </source>
</evidence>
<keyword evidence="6 7" id="KW-0472">Membrane</keyword>